<evidence type="ECO:0000256" key="2">
    <source>
        <dbReference type="ARBA" id="ARBA00022741"/>
    </source>
</evidence>
<reference evidence="4 5" key="1">
    <citation type="submission" date="2019-09" db="EMBL/GenBank/DDBJ databases">
        <title>Bird 10,000 Genomes (B10K) Project - Family phase.</title>
        <authorList>
            <person name="Zhang G."/>
        </authorList>
    </citation>
    <scope>NUCLEOTIDE SEQUENCE [LARGE SCALE GENOMIC DNA]</scope>
    <source>
        <strain evidence="4">B10K-MSB-01</strain>
    </source>
</reference>
<organism evidence="4 5">
    <name type="scientific">Nothocercus julius</name>
    <dbReference type="NCBI Taxonomy" id="2585813"/>
    <lineage>
        <taxon>Eukaryota</taxon>
        <taxon>Metazoa</taxon>
        <taxon>Chordata</taxon>
        <taxon>Craniata</taxon>
        <taxon>Vertebrata</taxon>
        <taxon>Euteleostomi</taxon>
        <taxon>Archelosauria</taxon>
        <taxon>Archosauria</taxon>
        <taxon>Dinosauria</taxon>
        <taxon>Saurischia</taxon>
        <taxon>Theropoda</taxon>
        <taxon>Coelurosauria</taxon>
        <taxon>Aves</taxon>
        <taxon>Palaeognathae</taxon>
        <taxon>Tinamiformes</taxon>
        <taxon>Tinamidae</taxon>
        <taxon>Nothocercus</taxon>
    </lineage>
</organism>
<dbReference type="OrthoDB" id="9989112at2759"/>
<evidence type="ECO:0000313" key="4">
    <source>
        <dbReference type="EMBL" id="NXA56890.1"/>
    </source>
</evidence>
<evidence type="ECO:0000256" key="3">
    <source>
        <dbReference type="ARBA" id="ARBA00023134"/>
    </source>
</evidence>
<accession>A0A7K7WUG7</accession>
<dbReference type="InterPro" id="IPR001806">
    <property type="entry name" value="Small_GTPase"/>
</dbReference>
<dbReference type="PROSITE" id="PS51419">
    <property type="entry name" value="RAB"/>
    <property type="match status" value="1"/>
</dbReference>
<dbReference type="PRINTS" id="PR00449">
    <property type="entry name" value="RASTRNSFRMNG"/>
</dbReference>
<feature type="non-terminal residue" evidence="4">
    <location>
        <position position="1"/>
    </location>
</feature>
<gene>
    <name evidence="4" type="primary">Rab25</name>
    <name evidence="4" type="ORF">NOTJUL_R01022</name>
</gene>
<comment type="caution">
    <text evidence="4">The sequence shown here is derived from an EMBL/GenBank/DDBJ whole genome shotgun (WGS) entry which is preliminary data.</text>
</comment>
<dbReference type="SUPFAM" id="SSF52540">
    <property type="entry name" value="P-loop containing nucleoside triphosphate hydrolases"/>
    <property type="match status" value="1"/>
</dbReference>
<name>A0A7K7WUG7_9AVES</name>
<dbReference type="SMART" id="SM00173">
    <property type="entry name" value="RAS"/>
    <property type="match status" value="1"/>
</dbReference>
<dbReference type="GO" id="GO:0003924">
    <property type="term" value="F:GTPase activity"/>
    <property type="evidence" value="ECO:0007669"/>
    <property type="project" value="InterPro"/>
</dbReference>
<dbReference type="FunFam" id="3.40.50.300:FF:001447">
    <property type="entry name" value="Ras-related protein Rab-1B"/>
    <property type="match status" value="1"/>
</dbReference>
<feature type="non-terminal residue" evidence="4">
    <location>
        <position position="181"/>
    </location>
</feature>
<dbReference type="PROSITE" id="PS51421">
    <property type="entry name" value="RAS"/>
    <property type="match status" value="1"/>
</dbReference>
<dbReference type="Pfam" id="PF00071">
    <property type="entry name" value="Ras"/>
    <property type="match status" value="1"/>
</dbReference>
<evidence type="ECO:0000256" key="1">
    <source>
        <dbReference type="ARBA" id="ARBA00006270"/>
    </source>
</evidence>
<dbReference type="SMART" id="SM00175">
    <property type="entry name" value="RAB"/>
    <property type="match status" value="1"/>
</dbReference>
<dbReference type="SMART" id="SM00174">
    <property type="entry name" value="RHO"/>
    <property type="match status" value="1"/>
</dbReference>
<dbReference type="PANTHER" id="PTHR47979">
    <property type="entry name" value="DRAB11-RELATED"/>
    <property type="match status" value="1"/>
</dbReference>
<dbReference type="NCBIfam" id="TIGR00231">
    <property type="entry name" value="small_GTP"/>
    <property type="match status" value="1"/>
</dbReference>
<dbReference type="GO" id="GO:0005525">
    <property type="term" value="F:GTP binding"/>
    <property type="evidence" value="ECO:0007669"/>
    <property type="project" value="UniProtKB-KW"/>
</dbReference>
<dbReference type="InterPro" id="IPR027417">
    <property type="entry name" value="P-loop_NTPase"/>
</dbReference>
<evidence type="ECO:0000313" key="5">
    <source>
        <dbReference type="Proteomes" id="UP000531559"/>
    </source>
</evidence>
<keyword evidence="5" id="KW-1185">Reference proteome</keyword>
<dbReference type="Gene3D" id="3.40.50.300">
    <property type="entry name" value="P-loop containing nucleotide triphosphate hydrolases"/>
    <property type="match status" value="1"/>
</dbReference>
<proteinExistence type="inferred from homology"/>
<sequence>TVVLVGESGVGKTNLLSRFTRNEFNHESRTTIGVEFSTRTVLLGAAAIKAQIWDTAGLERYRAITSAYYRGAVGALVVFDITKHQTYDAVERWLKELYEHAEAAVVVMLVGNKTDLAQAREVPAEEARMFAGAGKGPARGRRAARRAPLTPVPAERNGLLFSETSALDATNVELAFESVLK</sequence>
<dbReference type="EMBL" id="VZSV01000434">
    <property type="protein sequence ID" value="NXA56890.1"/>
    <property type="molecule type" value="Genomic_DNA"/>
</dbReference>
<dbReference type="InterPro" id="IPR050209">
    <property type="entry name" value="Rab_GTPases_membrane_traffic"/>
</dbReference>
<dbReference type="Proteomes" id="UP000531559">
    <property type="component" value="Unassembled WGS sequence"/>
</dbReference>
<dbReference type="InterPro" id="IPR005225">
    <property type="entry name" value="Small_GTP-bd"/>
</dbReference>
<keyword evidence="3" id="KW-0342">GTP-binding</keyword>
<protein>
    <submittedName>
        <fullName evidence="4">RAB25 protein</fullName>
    </submittedName>
</protein>
<keyword evidence="2" id="KW-0547">Nucleotide-binding</keyword>
<dbReference type="SMART" id="SM00176">
    <property type="entry name" value="RAN"/>
    <property type="match status" value="1"/>
</dbReference>
<comment type="similarity">
    <text evidence="1">Belongs to the small GTPase superfamily. Rab family.</text>
</comment>
<dbReference type="AlphaFoldDB" id="A0A7K7WUG7"/>